<keyword evidence="1" id="KW-0812">Transmembrane</keyword>
<accession>A0A2P8H3K0</accession>
<name>A0A2P8H3K0_9BACL</name>
<feature type="transmembrane region" description="Helical" evidence="1">
    <location>
        <begin position="248"/>
        <end position="269"/>
    </location>
</feature>
<feature type="transmembrane region" description="Helical" evidence="1">
    <location>
        <begin position="290"/>
        <end position="308"/>
    </location>
</feature>
<feature type="transmembrane region" description="Helical" evidence="1">
    <location>
        <begin position="205"/>
        <end position="236"/>
    </location>
</feature>
<feature type="transmembrane region" description="Helical" evidence="1">
    <location>
        <begin position="126"/>
        <end position="143"/>
    </location>
</feature>
<dbReference type="OrthoDB" id="5787206at2"/>
<comment type="caution">
    <text evidence="2">The sequence shown here is derived from an EMBL/GenBank/DDBJ whole genome shotgun (WGS) entry which is preliminary data.</text>
</comment>
<reference evidence="2 3" key="1">
    <citation type="submission" date="2018-03" db="EMBL/GenBank/DDBJ databases">
        <title>Genomic Encyclopedia of Type Strains, Phase III (KMG-III): the genomes of soil and plant-associated and newly described type strains.</title>
        <authorList>
            <person name="Whitman W."/>
        </authorList>
    </citation>
    <scope>NUCLEOTIDE SEQUENCE [LARGE SCALE GENOMIC DNA]</scope>
    <source>
        <strain evidence="2 3">CGMCC 1.12259</strain>
    </source>
</reference>
<feature type="transmembrane region" description="Helical" evidence="1">
    <location>
        <begin position="155"/>
        <end position="175"/>
    </location>
</feature>
<keyword evidence="2" id="KW-0328">Glycosyltransferase</keyword>
<keyword evidence="3" id="KW-1185">Reference proteome</keyword>
<evidence type="ECO:0000256" key="1">
    <source>
        <dbReference type="SAM" id="Phobius"/>
    </source>
</evidence>
<feature type="transmembrane region" description="Helical" evidence="1">
    <location>
        <begin position="328"/>
        <end position="348"/>
    </location>
</feature>
<keyword evidence="1" id="KW-1133">Transmembrane helix</keyword>
<feature type="transmembrane region" description="Helical" evidence="1">
    <location>
        <begin position="25"/>
        <end position="45"/>
    </location>
</feature>
<feature type="transmembrane region" description="Helical" evidence="1">
    <location>
        <begin position="52"/>
        <end position="73"/>
    </location>
</feature>
<evidence type="ECO:0000313" key="3">
    <source>
        <dbReference type="Proteomes" id="UP000242682"/>
    </source>
</evidence>
<keyword evidence="2" id="KW-0808">Transferase</keyword>
<gene>
    <name evidence="2" type="ORF">B0H99_104250</name>
</gene>
<sequence length="423" mass="47667">MIFVLAFFIFQITITYIIKDHIPAGEAFGIILVLTSIVAISLYLYRSLEKEWLLLIFGGFAVRVLVLFIDLYVPSLPIFSSGTDTEYFHEVSVAIANGLMPLSEGATAYVPFLSALYYLVGDQRPYVQFINVAFWVFSAMYLLKTLRFLEIDKKLIFLAMGVFTVMPNSIFMSSILLRESIIIFFISISLYHFIKWFADGKFPDFLLSVILAVMSMVFHSGMIGFVVAYVLAFLFLSQKKSKKAGQSFLYLIFFALLVFIMSQNTELFLSKFEGLTEEGVEISGIGGSMYLASFNGLSGIAAILVAPIKMFYFMFSPLPIDWRGMGDIVSFLFDSSVYLFLIGATIFGLVKSDMPLRNKVFIVMFLAVTVVVYSYGTQSAGTAMRHRNKMIPLLLITFAIANSKQLVKLTDKRWRPKEGEKAT</sequence>
<proteinExistence type="predicted"/>
<feature type="transmembrane region" description="Helical" evidence="1">
    <location>
        <begin position="181"/>
        <end position="198"/>
    </location>
</feature>
<dbReference type="AlphaFoldDB" id="A0A2P8H3K0"/>
<dbReference type="RefSeq" id="WP_106532995.1">
    <property type="nucleotide sequence ID" value="NZ_PYAT01000004.1"/>
</dbReference>
<dbReference type="EMBL" id="PYAT01000004">
    <property type="protein sequence ID" value="PSL40788.1"/>
    <property type="molecule type" value="Genomic_DNA"/>
</dbReference>
<protein>
    <submittedName>
        <fullName evidence="2">Dolichyl-phosphate-mannose-protein mannosyltransferase</fullName>
    </submittedName>
</protein>
<evidence type="ECO:0000313" key="2">
    <source>
        <dbReference type="EMBL" id="PSL40788.1"/>
    </source>
</evidence>
<feature type="transmembrane region" description="Helical" evidence="1">
    <location>
        <begin position="360"/>
        <end position="378"/>
    </location>
</feature>
<keyword evidence="1" id="KW-0472">Membrane</keyword>
<organism evidence="2 3">
    <name type="scientific">Planomicrobium soli</name>
    <dbReference type="NCBI Taxonomy" id="1176648"/>
    <lineage>
        <taxon>Bacteria</taxon>
        <taxon>Bacillati</taxon>
        <taxon>Bacillota</taxon>
        <taxon>Bacilli</taxon>
        <taxon>Bacillales</taxon>
        <taxon>Caryophanaceae</taxon>
        <taxon>Planomicrobium</taxon>
    </lineage>
</organism>
<dbReference type="Proteomes" id="UP000242682">
    <property type="component" value="Unassembled WGS sequence"/>
</dbReference>
<dbReference type="GO" id="GO:0016757">
    <property type="term" value="F:glycosyltransferase activity"/>
    <property type="evidence" value="ECO:0007669"/>
    <property type="project" value="UniProtKB-KW"/>
</dbReference>